<keyword evidence="4 13" id="KW-0645">Protease</keyword>
<dbReference type="GO" id="GO:0004222">
    <property type="term" value="F:metalloendopeptidase activity"/>
    <property type="evidence" value="ECO:0007669"/>
    <property type="project" value="InterPro"/>
</dbReference>
<dbReference type="EC" id="3.4.24.-" evidence="13"/>
<dbReference type="Pfam" id="PF02128">
    <property type="entry name" value="Peptidase_M36"/>
    <property type="match status" value="1"/>
</dbReference>
<dbReference type="InterPro" id="IPR027268">
    <property type="entry name" value="Peptidase_M4/M1_CTD_sf"/>
</dbReference>
<comment type="subcellular location">
    <subcellularLocation>
        <location evidence="1 13">Secreted</location>
    </subcellularLocation>
</comment>
<keyword evidence="8 12" id="KW-0862">Zinc</keyword>
<accession>A0AAD9S0M6</accession>
<feature type="binding site" evidence="12">
    <location>
        <position position="469"/>
    </location>
    <ligand>
        <name>Zn(2+)</name>
        <dbReference type="ChEBI" id="CHEBI:29105"/>
        <note>catalytic</note>
    </ligand>
</feature>
<comment type="caution">
    <text evidence="15">The sequence shown here is derived from an EMBL/GenBank/DDBJ whole genome shotgun (WGS) entry which is preliminary data.</text>
</comment>
<evidence type="ECO:0000256" key="3">
    <source>
        <dbReference type="ARBA" id="ARBA00022525"/>
    </source>
</evidence>
<dbReference type="PANTHER" id="PTHR33478">
    <property type="entry name" value="EXTRACELLULAR METALLOPROTEINASE MEP"/>
    <property type="match status" value="1"/>
</dbReference>
<name>A0AAD9S0M6_PHOAM</name>
<dbReference type="PRINTS" id="PR00999">
    <property type="entry name" value="FUNGALYSIN"/>
</dbReference>
<evidence type="ECO:0000256" key="13">
    <source>
        <dbReference type="RuleBase" id="RU364017"/>
    </source>
</evidence>
<reference evidence="15" key="1">
    <citation type="submission" date="2023-06" db="EMBL/GenBank/DDBJ databases">
        <authorList>
            <person name="Noh H."/>
        </authorList>
    </citation>
    <scope>NUCLEOTIDE SEQUENCE</scope>
    <source>
        <strain evidence="15">DUCC20226</strain>
    </source>
</reference>
<proteinExistence type="inferred from homology"/>
<evidence type="ECO:0000259" key="14">
    <source>
        <dbReference type="Pfam" id="PF07504"/>
    </source>
</evidence>
<dbReference type="AlphaFoldDB" id="A0AAD9S0M6"/>
<evidence type="ECO:0000256" key="6">
    <source>
        <dbReference type="ARBA" id="ARBA00022729"/>
    </source>
</evidence>
<evidence type="ECO:0000256" key="11">
    <source>
        <dbReference type="PIRSR" id="PIRSR601842-1"/>
    </source>
</evidence>
<keyword evidence="7 13" id="KW-0378">Hydrolase</keyword>
<evidence type="ECO:0000256" key="1">
    <source>
        <dbReference type="ARBA" id="ARBA00004613"/>
    </source>
</evidence>
<evidence type="ECO:0000256" key="10">
    <source>
        <dbReference type="ARBA" id="ARBA00023145"/>
    </source>
</evidence>
<dbReference type="SUPFAM" id="SSF55486">
    <property type="entry name" value="Metalloproteases ('zincins'), catalytic domain"/>
    <property type="match status" value="1"/>
</dbReference>
<dbReference type="InterPro" id="IPR011096">
    <property type="entry name" value="FTP_domain"/>
</dbReference>
<dbReference type="GO" id="GO:0008270">
    <property type="term" value="F:zinc ion binding"/>
    <property type="evidence" value="ECO:0007669"/>
    <property type="project" value="InterPro"/>
</dbReference>
<comment type="cofactor">
    <cofactor evidence="12">
        <name>Zn(2+)</name>
        <dbReference type="ChEBI" id="CHEBI:29105"/>
    </cofactor>
    <text evidence="12">Binds 1 zinc ion per subunit.</text>
</comment>
<evidence type="ECO:0000256" key="7">
    <source>
        <dbReference type="ARBA" id="ARBA00022801"/>
    </source>
</evidence>
<feature type="domain" description="FTP" evidence="14">
    <location>
        <begin position="96"/>
        <end position="146"/>
    </location>
</feature>
<keyword evidence="3 13" id="KW-0964">Secreted</keyword>
<evidence type="ECO:0000313" key="15">
    <source>
        <dbReference type="EMBL" id="KAK2595723.1"/>
    </source>
</evidence>
<evidence type="ECO:0000313" key="16">
    <source>
        <dbReference type="Proteomes" id="UP001265746"/>
    </source>
</evidence>
<gene>
    <name evidence="15" type="ORF">N8I77_013748</name>
</gene>
<dbReference type="InterPro" id="IPR001842">
    <property type="entry name" value="Peptidase_M36"/>
</dbReference>
<keyword evidence="6 13" id="KW-0732">Signal</keyword>
<comment type="similarity">
    <text evidence="2 13">Belongs to the peptidase M36 family.</text>
</comment>
<sequence>MLAKCLFWLAVAISLAAAHPSPRVISRADNRVALLSSHHLNTVSSFTTLDESSDCSPTERRGLNADTHANEGTNGTIPYYVQAATLQVQKAVPSASFRIEDGYYIGANGVGHVHFQQMVDGVEVDTAYFNVNILENGTVLSYGHSFDSDASSTSKVARMSENTVTPLEAFENAVKLLNLPIEGVAGAVVEKVDGLFESYTIKLTKGCVADPKAKLVYVNRNASLILTWRIETDFGSDWLMSYIDAASGNEVVGAVEHTTGATYEAFTWGTMNPDEGFRELIANPEDKVSSPFGWHSDGNQSYTTLSGNNAYVTIGDSTSSVPDSPSLAFSYPYSPSTTDWQSYVNASATQAFYTVNKFHDILYTLGFTETAANFQVSNNGKGGVGGDPVQIVVHSSTGSATMTTPADGSSPRLTMGVWTGAGTPYRDSVFDSTVLLHEYMHGVTVRLVGGPTISGCLSSGTTDGLSLNEGFSDFVPTLLRVKAGDTRNTDYTIADWATGAPIGLRSHYISTSLQTTPLTFESLNALSSSGGFDLATVWATALYEVFWNLVDTYGIGDVDKVTLGADGLPQGARYFLLKLILDSDALMPCSANHLQARDALLQADRVLSGGTNQCAIWKGFAKRGFGQDAVRGSGSETRVNGFAVPSTC</sequence>
<dbReference type="Gene3D" id="1.10.390.10">
    <property type="entry name" value="Neutral Protease Domain 2"/>
    <property type="match status" value="1"/>
</dbReference>
<feature type="binding site" evidence="12">
    <location>
        <position position="441"/>
    </location>
    <ligand>
        <name>Zn(2+)</name>
        <dbReference type="ChEBI" id="CHEBI:29105"/>
        <note>catalytic</note>
    </ligand>
</feature>
<evidence type="ECO:0000256" key="12">
    <source>
        <dbReference type="PIRSR" id="PIRSR601842-2"/>
    </source>
</evidence>
<dbReference type="GO" id="GO:0005576">
    <property type="term" value="C:extracellular region"/>
    <property type="evidence" value="ECO:0007669"/>
    <property type="project" value="UniProtKB-SubCell"/>
</dbReference>
<dbReference type="Proteomes" id="UP001265746">
    <property type="component" value="Unassembled WGS sequence"/>
</dbReference>
<organism evidence="15 16">
    <name type="scientific">Phomopsis amygdali</name>
    <name type="common">Fusicoccum amygdali</name>
    <dbReference type="NCBI Taxonomy" id="1214568"/>
    <lineage>
        <taxon>Eukaryota</taxon>
        <taxon>Fungi</taxon>
        <taxon>Dikarya</taxon>
        <taxon>Ascomycota</taxon>
        <taxon>Pezizomycotina</taxon>
        <taxon>Sordariomycetes</taxon>
        <taxon>Sordariomycetidae</taxon>
        <taxon>Diaporthales</taxon>
        <taxon>Diaporthaceae</taxon>
        <taxon>Diaporthe</taxon>
    </lineage>
</organism>
<feature type="binding site" evidence="12">
    <location>
        <position position="437"/>
    </location>
    <ligand>
        <name>Zn(2+)</name>
        <dbReference type="ChEBI" id="CHEBI:29105"/>
        <note>catalytic</note>
    </ligand>
</feature>
<evidence type="ECO:0000256" key="5">
    <source>
        <dbReference type="ARBA" id="ARBA00022723"/>
    </source>
</evidence>
<feature type="active site" evidence="11">
    <location>
        <position position="438"/>
    </location>
</feature>
<keyword evidence="10 13" id="KW-0865">Zymogen</keyword>
<dbReference type="CDD" id="cd09596">
    <property type="entry name" value="M36"/>
    <property type="match status" value="1"/>
</dbReference>
<keyword evidence="16" id="KW-1185">Reference proteome</keyword>
<dbReference type="Gene3D" id="3.10.170.10">
    <property type="match status" value="1"/>
</dbReference>
<dbReference type="PANTHER" id="PTHR33478:SF1">
    <property type="entry name" value="EXTRACELLULAR METALLOPROTEINASE MEP"/>
    <property type="match status" value="1"/>
</dbReference>
<feature type="signal peptide" evidence="13">
    <location>
        <begin position="1"/>
        <end position="18"/>
    </location>
</feature>
<keyword evidence="9 13" id="KW-0482">Metalloprotease</keyword>
<dbReference type="EMBL" id="JAUJFL010000014">
    <property type="protein sequence ID" value="KAK2595723.1"/>
    <property type="molecule type" value="Genomic_DNA"/>
</dbReference>
<dbReference type="GO" id="GO:0006508">
    <property type="term" value="P:proteolysis"/>
    <property type="evidence" value="ECO:0007669"/>
    <property type="project" value="UniProtKB-KW"/>
</dbReference>
<evidence type="ECO:0000256" key="4">
    <source>
        <dbReference type="ARBA" id="ARBA00022670"/>
    </source>
</evidence>
<dbReference type="InterPro" id="IPR050371">
    <property type="entry name" value="Fungal_virulence_M36"/>
</dbReference>
<keyword evidence="5 12" id="KW-0479">Metal-binding</keyword>
<evidence type="ECO:0000256" key="8">
    <source>
        <dbReference type="ARBA" id="ARBA00022833"/>
    </source>
</evidence>
<evidence type="ECO:0000256" key="9">
    <source>
        <dbReference type="ARBA" id="ARBA00023049"/>
    </source>
</evidence>
<protein>
    <recommendedName>
        <fullName evidence="13">Extracellular metalloproteinase</fullName>
        <ecNumber evidence="13">3.4.24.-</ecNumber>
    </recommendedName>
    <alternativeName>
        <fullName evidence="13">Fungalysin</fullName>
    </alternativeName>
</protein>
<evidence type="ECO:0000256" key="2">
    <source>
        <dbReference type="ARBA" id="ARBA00006006"/>
    </source>
</evidence>
<dbReference type="Pfam" id="PF07504">
    <property type="entry name" value="FTP"/>
    <property type="match status" value="1"/>
</dbReference>
<feature type="chain" id="PRO_5041767622" description="Extracellular metalloproteinase" evidence="13">
    <location>
        <begin position="19"/>
        <end position="648"/>
    </location>
</feature>